<comment type="function">
    <text evidence="1">Catalytic subunit of the peripheral V1 complex of vacuolar ATPase (V-ATPase). V-ATPase is responsible for acidifying a variety of intracellular compartments in eukaryotic cells.</text>
</comment>
<evidence type="ECO:0000256" key="1">
    <source>
        <dbReference type="ARBA" id="ARBA00003847"/>
    </source>
</evidence>
<evidence type="ECO:0000313" key="8">
    <source>
        <dbReference type="EMBL" id="URE04087.1"/>
    </source>
</evidence>
<dbReference type="GO" id="GO:0046961">
    <property type="term" value="F:proton-transporting ATPase activity, rotational mechanism"/>
    <property type="evidence" value="ECO:0007669"/>
    <property type="project" value="InterPro"/>
</dbReference>
<dbReference type="PANTHER" id="PTHR12713">
    <property type="entry name" value="VACUOLAR ATP SYNTHASE SUBUNIT G"/>
    <property type="match status" value="1"/>
</dbReference>
<dbReference type="AlphaFoldDB" id="A0A9E7K506"/>
<dbReference type="Gene3D" id="1.20.5.2950">
    <property type="match status" value="1"/>
</dbReference>
<keyword evidence="5" id="KW-0406">Ion transport</keyword>
<sequence length="258" mass="27901">MYTSIEKGKIGKKGAFTRTEALAERELDRRGRGGQRNVVGEGAEELLQRGIGGGGGGGGKAGQGRGSGARLAARSRTPGKRGGGARGRPAGRQRSSARTTNRCISFPTHIDPWPLACIKVMDPVRGHGGIHTLLAAEQEAQQIVSSARNCTFFLVILVNSQSVLFFFSKSLSRFFYAVKTGRLKQAKDEAEREAAAYRAALEEDYQRKVSESTGSSGWNVKRLEKETETKIQNLKNASSAIHADVINMLLKHVTTVQT</sequence>
<name>A0A9E7K506_9LILI</name>
<dbReference type="EMBL" id="CP097507">
    <property type="protein sequence ID" value="URE04087.1"/>
    <property type="molecule type" value="Genomic_DNA"/>
</dbReference>
<evidence type="ECO:0000256" key="2">
    <source>
        <dbReference type="ARBA" id="ARBA00010066"/>
    </source>
</evidence>
<comment type="similarity">
    <text evidence="2">Belongs to the V-ATPase G subunit family.</text>
</comment>
<dbReference type="GO" id="GO:0000221">
    <property type="term" value="C:vacuolar proton-transporting V-type ATPase, V1 domain"/>
    <property type="evidence" value="ECO:0007669"/>
    <property type="project" value="TreeGrafter"/>
</dbReference>
<keyword evidence="6" id="KW-0175">Coiled coil</keyword>
<dbReference type="Proteomes" id="UP001055439">
    <property type="component" value="Chromosome 5"/>
</dbReference>
<dbReference type="PANTHER" id="PTHR12713:SF27">
    <property type="entry name" value="V-TYPE PROTON ATPASE SUBUNIT G3"/>
    <property type="match status" value="1"/>
</dbReference>
<accession>A0A9E7K506</accession>
<gene>
    <name evidence="8" type="ORF">MUK42_21453</name>
</gene>
<dbReference type="InterPro" id="IPR005124">
    <property type="entry name" value="V-ATPase_G"/>
</dbReference>
<organism evidence="8 9">
    <name type="scientific">Musa troglodytarum</name>
    <name type="common">fe'i banana</name>
    <dbReference type="NCBI Taxonomy" id="320322"/>
    <lineage>
        <taxon>Eukaryota</taxon>
        <taxon>Viridiplantae</taxon>
        <taxon>Streptophyta</taxon>
        <taxon>Embryophyta</taxon>
        <taxon>Tracheophyta</taxon>
        <taxon>Spermatophyta</taxon>
        <taxon>Magnoliopsida</taxon>
        <taxon>Liliopsida</taxon>
        <taxon>Zingiberales</taxon>
        <taxon>Musaceae</taxon>
        <taxon>Musa</taxon>
    </lineage>
</organism>
<dbReference type="OrthoDB" id="250802at2759"/>
<feature type="coiled-coil region" evidence="6">
    <location>
        <begin position="180"/>
        <end position="240"/>
    </location>
</feature>
<evidence type="ECO:0000256" key="5">
    <source>
        <dbReference type="ARBA" id="ARBA00023065"/>
    </source>
</evidence>
<feature type="compositionally biased region" description="Gly residues" evidence="7">
    <location>
        <begin position="50"/>
        <end position="67"/>
    </location>
</feature>
<dbReference type="GO" id="GO:0016887">
    <property type="term" value="F:ATP hydrolysis activity"/>
    <property type="evidence" value="ECO:0007669"/>
    <property type="project" value="TreeGrafter"/>
</dbReference>
<evidence type="ECO:0000313" key="9">
    <source>
        <dbReference type="Proteomes" id="UP001055439"/>
    </source>
</evidence>
<keyword evidence="4" id="KW-0375">Hydrogen ion transport</keyword>
<keyword evidence="3" id="KW-0813">Transport</keyword>
<feature type="region of interest" description="Disordered" evidence="7">
    <location>
        <begin position="26"/>
        <end position="101"/>
    </location>
</feature>
<feature type="compositionally biased region" description="Low complexity" evidence="7">
    <location>
        <begin position="87"/>
        <end position="98"/>
    </location>
</feature>
<reference evidence="8" key="1">
    <citation type="submission" date="2022-05" db="EMBL/GenBank/DDBJ databases">
        <title>The Musa troglodytarum L. genome provides insights into the mechanism of non-climacteric behaviour and enrichment of carotenoids.</title>
        <authorList>
            <person name="Wang J."/>
        </authorList>
    </citation>
    <scope>NUCLEOTIDE SEQUENCE</scope>
    <source>
        <tissue evidence="8">Leaf</tissue>
    </source>
</reference>
<keyword evidence="9" id="KW-1185">Reference proteome</keyword>
<proteinExistence type="inferred from homology"/>
<dbReference type="FunFam" id="1.20.5.2950:FF:000001">
    <property type="entry name" value="V-type proton ATPase subunit G"/>
    <property type="match status" value="1"/>
</dbReference>
<evidence type="ECO:0000256" key="3">
    <source>
        <dbReference type="ARBA" id="ARBA00022448"/>
    </source>
</evidence>
<protein>
    <submittedName>
        <fullName evidence="8">V-type proton ATPase subunit</fullName>
    </submittedName>
</protein>
<evidence type="ECO:0000256" key="4">
    <source>
        <dbReference type="ARBA" id="ARBA00022781"/>
    </source>
</evidence>
<evidence type="ECO:0000256" key="7">
    <source>
        <dbReference type="SAM" id="MobiDB-lite"/>
    </source>
</evidence>
<dbReference type="Pfam" id="PF03179">
    <property type="entry name" value="V-ATPase_G"/>
    <property type="match status" value="1"/>
</dbReference>
<evidence type="ECO:0000256" key="6">
    <source>
        <dbReference type="SAM" id="Coils"/>
    </source>
</evidence>